<reference evidence="3" key="1">
    <citation type="submission" date="2025-08" db="UniProtKB">
        <authorList>
            <consortium name="RefSeq"/>
        </authorList>
    </citation>
    <scope>IDENTIFICATION</scope>
    <source>
        <tissue evidence="3">Fruit stalk</tissue>
    </source>
</reference>
<dbReference type="InterPro" id="IPR053346">
    <property type="entry name" value="Fra_a_1-associated"/>
</dbReference>
<name>A0A6P6ALT2_DURZI</name>
<feature type="non-terminal residue" evidence="3">
    <location>
        <position position="1"/>
    </location>
</feature>
<accession>A0A6P6ALT2</accession>
<keyword evidence="2" id="KW-1185">Reference proteome</keyword>
<dbReference type="PANTHER" id="PTHR35722">
    <property type="entry name" value="MAL D 1-ASSOCIATED PROTEIN"/>
    <property type="match status" value="1"/>
</dbReference>
<dbReference type="GeneID" id="111310571"/>
<gene>
    <name evidence="3" type="primary">LOC111310571</name>
</gene>
<evidence type="ECO:0000313" key="3">
    <source>
        <dbReference type="RefSeq" id="XP_022765788.1"/>
    </source>
</evidence>
<dbReference type="OrthoDB" id="1914474at2759"/>
<evidence type="ECO:0000313" key="2">
    <source>
        <dbReference type="Proteomes" id="UP000515121"/>
    </source>
</evidence>
<dbReference type="RefSeq" id="XP_022765788.1">
    <property type="nucleotide sequence ID" value="XM_022910053.1"/>
</dbReference>
<sequence length="275" mass="31495">NVNRWTNTDIQISTIWVLQPFRSYYIWIHIRLTKTSDRLIPRNVLRTLLSICDWFTIISTCRRETLSLSPKHNAHEILFSHLTASNNPKKESKKKNGLVWKDEPNDAVESTVRDGDRCSTRKVVQSNCKTEEVEPGKFVRKCEKTEKVLRECIGRPVEVLQFNKEYTEDDVTEQVLKGNFSLGSDVEGPFDFPGLRSDMEAIERHFFGGVNRFFDAAEEMQNSFFDAFGDFYCRGSSSPPSIRRGIPIEGHPQKEASAKPDESGHLDLSGFTKDV</sequence>
<organism evidence="2 3">
    <name type="scientific">Durio zibethinus</name>
    <name type="common">Durian</name>
    <dbReference type="NCBI Taxonomy" id="66656"/>
    <lineage>
        <taxon>Eukaryota</taxon>
        <taxon>Viridiplantae</taxon>
        <taxon>Streptophyta</taxon>
        <taxon>Embryophyta</taxon>
        <taxon>Tracheophyta</taxon>
        <taxon>Spermatophyta</taxon>
        <taxon>Magnoliopsida</taxon>
        <taxon>eudicotyledons</taxon>
        <taxon>Gunneridae</taxon>
        <taxon>Pentapetalae</taxon>
        <taxon>rosids</taxon>
        <taxon>malvids</taxon>
        <taxon>Malvales</taxon>
        <taxon>Malvaceae</taxon>
        <taxon>Helicteroideae</taxon>
        <taxon>Durio</taxon>
    </lineage>
</organism>
<dbReference type="Proteomes" id="UP000515121">
    <property type="component" value="Unplaced"/>
</dbReference>
<dbReference type="KEGG" id="dzi:111310571"/>
<protein>
    <submittedName>
        <fullName evidence="3">Uncharacterized protein LOC111310571</fullName>
    </submittedName>
</protein>
<proteinExistence type="predicted"/>
<dbReference type="AlphaFoldDB" id="A0A6P6ALT2"/>
<evidence type="ECO:0000256" key="1">
    <source>
        <dbReference type="SAM" id="MobiDB-lite"/>
    </source>
</evidence>
<dbReference type="PANTHER" id="PTHR35722:SF1">
    <property type="entry name" value="MAL D 1-ASSOCIATED PROTEIN"/>
    <property type="match status" value="1"/>
</dbReference>
<feature type="region of interest" description="Disordered" evidence="1">
    <location>
        <begin position="242"/>
        <end position="275"/>
    </location>
</feature>
<feature type="compositionally biased region" description="Basic and acidic residues" evidence="1">
    <location>
        <begin position="251"/>
        <end position="265"/>
    </location>
</feature>